<reference evidence="1 2" key="2">
    <citation type="journal article" date="2011" name="J. Bacteriol.">
        <title>Complete genome sequence of a carbon monoxide-utilizing acetogen, Eubacterium limosum KIST612.</title>
        <authorList>
            <person name="Roh H."/>
            <person name="Ko H.J."/>
            <person name="Kim D."/>
            <person name="Choi D.G."/>
            <person name="Park S."/>
            <person name="Kim S."/>
            <person name="Chang I.S."/>
            <person name="Choi I.G."/>
        </authorList>
    </citation>
    <scope>NUCLEOTIDE SEQUENCE [LARGE SCALE GENOMIC DNA]</scope>
    <source>
        <strain evidence="1 2">KIST612</strain>
    </source>
</reference>
<name>E3GIG9_9FIRM</name>
<proteinExistence type="predicted"/>
<organism evidence="1 2">
    <name type="scientific">Eubacterium callanderi</name>
    <dbReference type="NCBI Taxonomy" id="53442"/>
    <lineage>
        <taxon>Bacteria</taxon>
        <taxon>Bacillati</taxon>
        <taxon>Bacillota</taxon>
        <taxon>Clostridia</taxon>
        <taxon>Eubacteriales</taxon>
        <taxon>Eubacteriaceae</taxon>
        <taxon>Eubacterium</taxon>
    </lineage>
</organism>
<dbReference type="HOGENOM" id="CLU_3135774_0_0_9"/>
<protein>
    <submittedName>
        <fullName evidence="1">Uncharacterized protein</fullName>
    </submittedName>
</protein>
<reference key="1">
    <citation type="submission" date="2010-09" db="EMBL/GenBank/DDBJ databases">
        <authorList>
            <person name="Roh H."/>
            <person name="Ko H.-J."/>
            <person name="Kim D."/>
            <person name="Choi D.G."/>
            <person name="Park S."/>
            <person name="Kim S."/>
            <person name="Kim K.H."/>
            <person name="Chang I.S."/>
            <person name="Choi I.-G."/>
        </authorList>
    </citation>
    <scope>NUCLEOTIDE SEQUENCE</scope>
    <source>
        <strain>KIST612</strain>
    </source>
</reference>
<dbReference type="EMBL" id="CP002273">
    <property type="protein sequence ID" value="ADO35454.1"/>
    <property type="molecule type" value="Genomic_DNA"/>
</dbReference>
<gene>
    <name evidence="1" type="ordered locus">ELI_0437</name>
</gene>
<sequence>MWAEDWGNRLPAIKQRSTVSVYEKNHPKKVKKLYQDIFLMASYLIELIL</sequence>
<evidence type="ECO:0000313" key="1">
    <source>
        <dbReference type="EMBL" id="ADO35454.1"/>
    </source>
</evidence>
<dbReference type="Proteomes" id="UP000006873">
    <property type="component" value="Chromosome"/>
</dbReference>
<evidence type="ECO:0000313" key="2">
    <source>
        <dbReference type="Proteomes" id="UP000006873"/>
    </source>
</evidence>
<dbReference type="KEGG" id="elm:ELI_0437"/>
<keyword evidence="2" id="KW-1185">Reference proteome</keyword>
<accession>E3GIG9</accession>
<dbReference type="AlphaFoldDB" id="E3GIG9"/>